<reference evidence="7" key="2">
    <citation type="journal article" date="2021" name="Mar. Drugs">
        <title>Genome Reduction and Secondary Metabolism of the Marine Sponge-Associated Cyanobacterium Leptothoe.</title>
        <authorList>
            <person name="Konstantinou D."/>
            <person name="Popin R.V."/>
            <person name="Fewer D.P."/>
            <person name="Sivonen K."/>
            <person name="Gkelis S."/>
        </authorList>
    </citation>
    <scope>NUCLEOTIDE SEQUENCE</scope>
    <source>
        <strain evidence="7">TAU-MAC 1115</strain>
    </source>
</reference>
<evidence type="ECO:0000256" key="3">
    <source>
        <dbReference type="ARBA" id="ARBA00022679"/>
    </source>
</evidence>
<dbReference type="CDD" id="cd02440">
    <property type="entry name" value="AdoMet_MTases"/>
    <property type="match status" value="1"/>
</dbReference>
<dbReference type="Pfam" id="PF13649">
    <property type="entry name" value="Methyltransf_25"/>
    <property type="match status" value="1"/>
</dbReference>
<dbReference type="GO" id="GO:0000234">
    <property type="term" value="F:phosphoethanolamine N-methyltransferase activity"/>
    <property type="evidence" value="ECO:0007669"/>
    <property type="project" value="UniProtKB-EC"/>
</dbReference>
<accession>A0A947GKK5</accession>
<evidence type="ECO:0000256" key="5">
    <source>
        <dbReference type="ARBA" id="ARBA00047622"/>
    </source>
</evidence>
<dbReference type="PANTHER" id="PTHR44307">
    <property type="entry name" value="PHOSPHOETHANOLAMINE METHYLTRANSFERASE"/>
    <property type="match status" value="1"/>
</dbReference>
<dbReference type="RefSeq" id="WP_215609955.1">
    <property type="nucleotide sequence ID" value="NZ_JADOES010000034.1"/>
</dbReference>
<dbReference type="InterPro" id="IPR041698">
    <property type="entry name" value="Methyltransf_25"/>
</dbReference>
<dbReference type="GO" id="GO:0032259">
    <property type="term" value="P:methylation"/>
    <property type="evidence" value="ECO:0007669"/>
    <property type="project" value="UniProtKB-KW"/>
</dbReference>
<evidence type="ECO:0000259" key="6">
    <source>
        <dbReference type="Pfam" id="PF13649"/>
    </source>
</evidence>
<evidence type="ECO:0000313" key="7">
    <source>
        <dbReference type="EMBL" id="MBT9316888.1"/>
    </source>
</evidence>
<comment type="pathway">
    <text evidence="4">Phospholipid metabolism.</text>
</comment>
<name>A0A947GKK5_9CYAN</name>
<dbReference type="AlphaFoldDB" id="A0A947GKK5"/>
<organism evidence="7 8">
    <name type="scientific">Leptothoe spongobia TAU-MAC 1115</name>
    <dbReference type="NCBI Taxonomy" id="1967444"/>
    <lineage>
        <taxon>Bacteria</taxon>
        <taxon>Bacillati</taxon>
        <taxon>Cyanobacteriota</taxon>
        <taxon>Cyanophyceae</taxon>
        <taxon>Nodosilineales</taxon>
        <taxon>Cymatolegaceae</taxon>
        <taxon>Leptothoe</taxon>
        <taxon>Leptothoe spongobia</taxon>
    </lineage>
</organism>
<dbReference type="EMBL" id="JADOES010000034">
    <property type="protein sequence ID" value="MBT9316888.1"/>
    <property type="molecule type" value="Genomic_DNA"/>
</dbReference>
<keyword evidence="8" id="KW-1185">Reference proteome</keyword>
<sequence length="214" mass="23740">MVQASQFWNNIAEKYSKQPIADDAAYQKKLQVAREYFQPNMKVLEFGCGTGSTAIAHAPYVHHIRAIDFSSNMIEIAQAKADAQNIQNVTFEPASIDEVSVPDRTYDAVLGLNVVHLLENKEEIIAKVHNMLQPGGLFITSTVCLGDTMAWFKLIAPVGKFLGLFPSVQVFTIQDLDKSLTDAGFAIDYQWQPDDYKSPIGNAKIVFIVAKKAE</sequence>
<gene>
    <name evidence="7" type="ORF">IXB50_15775</name>
</gene>
<dbReference type="SUPFAM" id="SSF53335">
    <property type="entry name" value="S-adenosyl-L-methionine-dependent methyltransferases"/>
    <property type="match status" value="1"/>
</dbReference>
<comment type="caution">
    <text evidence="7">The sequence shown here is derived from an EMBL/GenBank/DDBJ whole genome shotgun (WGS) entry which is preliminary data.</text>
</comment>
<dbReference type="Gene3D" id="3.40.50.150">
    <property type="entry name" value="Vaccinia Virus protein VP39"/>
    <property type="match status" value="1"/>
</dbReference>
<evidence type="ECO:0000313" key="8">
    <source>
        <dbReference type="Proteomes" id="UP000717364"/>
    </source>
</evidence>
<evidence type="ECO:0000256" key="1">
    <source>
        <dbReference type="ARBA" id="ARBA00005189"/>
    </source>
</evidence>
<keyword evidence="3" id="KW-0808">Transferase</keyword>
<proteinExistence type="predicted"/>
<comment type="catalytic activity">
    <reaction evidence="5">
        <text>phosphoethanolamine + S-adenosyl-L-methionine = N-methylethanolamine phosphate + S-adenosyl-L-homocysteine + H(+)</text>
        <dbReference type="Rhea" id="RHEA:20365"/>
        <dbReference type="ChEBI" id="CHEBI:15378"/>
        <dbReference type="ChEBI" id="CHEBI:57781"/>
        <dbReference type="ChEBI" id="CHEBI:57856"/>
        <dbReference type="ChEBI" id="CHEBI:58190"/>
        <dbReference type="ChEBI" id="CHEBI:59789"/>
        <dbReference type="EC" id="2.1.1.103"/>
    </reaction>
    <physiologicalReaction direction="left-to-right" evidence="5">
        <dbReference type="Rhea" id="RHEA:20366"/>
    </physiologicalReaction>
</comment>
<dbReference type="Proteomes" id="UP000717364">
    <property type="component" value="Unassembled WGS sequence"/>
</dbReference>
<dbReference type="PANTHER" id="PTHR44307:SF2">
    <property type="entry name" value="PHOSPHOETHANOLAMINE METHYLTRANSFERASE ISOFORM X1"/>
    <property type="match status" value="1"/>
</dbReference>
<keyword evidence="2 7" id="KW-0489">Methyltransferase</keyword>
<evidence type="ECO:0000256" key="4">
    <source>
        <dbReference type="ARBA" id="ARBA00025707"/>
    </source>
</evidence>
<protein>
    <submittedName>
        <fullName evidence="7">Class I SAM-dependent methyltransferase</fullName>
    </submittedName>
</protein>
<feature type="domain" description="Methyltransferase" evidence="6">
    <location>
        <begin position="43"/>
        <end position="136"/>
    </location>
</feature>
<reference evidence="7" key="1">
    <citation type="submission" date="2020-11" db="EMBL/GenBank/DDBJ databases">
        <authorList>
            <person name="Konstantinou D."/>
            <person name="Gkelis S."/>
            <person name="Popin R."/>
            <person name="Fewer D."/>
            <person name="Sivonen K."/>
        </authorList>
    </citation>
    <scope>NUCLEOTIDE SEQUENCE</scope>
    <source>
        <strain evidence="7">TAU-MAC 1115</strain>
    </source>
</reference>
<evidence type="ECO:0000256" key="2">
    <source>
        <dbReference type="ARBA" id="ARBA00022603"/>
    </source>
</evidence>
<comment type="pathway">
    <text evidence="1">Lipid metabolism.</text>
</comment>
<dbReference type="InterPro" id="IPR029063">
    <property type="entry name" value="SAM-dependent_MTases_sf"/>
</dbReference>